<reference evidence="5 6" key="1">
    <citation type="submission" date="2020-10" db="EMBL/GenBank/DDBJ databases">
        <title>Wide distribution of Phycisphaera-like planctomycetes from WD2101 soil group in peatlands and genome analysis of the first cultivated representative.</title>
        <authorList>
            <person name="Dedysh S.N."/>
            <person name="Beletsky A.V."/>
            <person name="Ivanova A."/>
            <person name="Kulichevskaya I.S."/>
            <person name="Suzina N.E."/>
            <person name="Philippov D.A."/>
            <person name="Rakitin A.L."/>
            <person name="Mardanov A.V."/>
            <person name="Ravin N.V."/>
        </authorList>
    </citation>
    <scope>NUCLEOTIDE SEQUENCE [LARGE SCALE GENOMIC DNA]</scope>
    <source>
        <strain evidence="5 6">M1803</strain>
    </source>
</reference>
<evidence type="ECO:0000256" key="2">
    <source>
        <dbReference type="ARBA" id="ARBA00022676"/>
    </source>
</evidence>
<organism evidence="5 6">
    <name type="scientific">Humisphaera borealis</name>
    <dbReference type="NCBI Taxonomy" id="2807512"/>
    <lineage>
        <taxon>Bacteria</taxon>
        <taxon>Pseudomonadati</taxon>
        <taxon>Planctomycetota</taxon>
        <taxon>Phycisphaerae</taxon>
        <taxon>Tepidisphaerales</taxon>
        <taxon>Tepidisphaeraceae</taxon>
        <taxon>Humisphaera</taxon>
    </lineage>
</organism>
<evidence type="ECO:0000313" key="6">
    <source>
        <dbReference type="Proteomes" id="UP000593765"/>
    </source>
</evidence>
<keyword evidence="2" id="KW-0328">Glycosyltransferase</keyword>
<dbReference type="PANTHER" id="PTHR43685">
    <property type="entry name" value="GLYCOSYLTRANSFERASE"/>
    <property type="match status" value="1"/>
</dbReference>
<protein>
    <submittedName>
        <fullName evidence="5">Glycosyltransferase</fullName>
    </submittedName>
</protein>
<keyword evidence="3" id="KW-0808">Transferase</keyword>
<accession>A0A7M2WVM8</accession>
<dbReference type="Proteomes" id="UP000593765">
    <property type="component" value="Chromosome"/>
</dbReference>
<dbReference type="Gene3D" id="3.90.550.10">
    <property type="entry name" value="Spore Coat Polysaccharide Biosynthesis Protein SpsA, Chain A"/>
    <property type="match status" value="1"/>
</dbReference>
<dbReference type="InterPro" id="IPR001173">
    <property type="entry name" value="Glyco_trans_2-like"/>
</dbReference>
<dbReference type="PANTHER" id="PTHR43685:SF5">
    <property type="entry name" value="GLYCOSYLTRANSFERASE EPSE-RELATED"/>
    <property type="match status" value="1"/>
</dbReference>
<sequence length="292" mass="32769">MSLSPPGSPVVSVIIAVHNEERFVGDAIDSILSQTLSPLELIVIDDASSDATPVILQRIADTRIQVVRNEVNLGLTASLNRGLAAARGAFVARLDGDDIARPDRLALQVDFLERHPDVGIVGSSRRVVDEQGTFLYEATAIPDDAAIRWRLLLGNPLAHPTVMIRRSVLDKHELRYDESFRTAQDYELWTRLAAVTKTANLVEPLVTYRRRQTGISVSRRDEQLATHDRIAGLAFERLLPGFEISTEEVRQLRGRYGGQSVREPEMDPAEPKWQELLEAVRREFDRQSRSFL</sequence>
<comment type="similarity">
    <text evidence="1">Belongs to the glycosyltransferase 2 family.</text>
</comment>
<proteinExistence type="inferred from homology"/>
<dbReference type="GO" id="GO:0016757">
    <property type="term" value="F:glycosyltransferase activity"/>
    <property type="evidence" value="ECO:0007669"/>
    <property type="project" value="UniProtKB-KW"/>
</dbReference>
<dbReference type="AlphaFoldDB" id="A0A7M2WVM8"/>
<keyword evidence="6" id="KW-1185">Reference proteome</keyword>
<dbReference type="Pfam" id="PF00535">
    <property type="entry name" value="Glycos_transf_2"/>
    <property type="match status" value="1"/>
</dbReference>
<dbReference type="InterPro" id="IPR029044">
    <property type="entry name" value="Nucleotide-diphossugar_trans"/>
</dbReference>
<dbReference type="SUPFAM" id="SSF53448">
    <property type="entry name" value="Nucleotide-diphospho-sugar transferases"/>
    <property type="match status" value="1"/>
</dbReference>
<dbReference type="KEGG" id="hbs:IPV69_25115"/>
<dbReference type="InterPro" id="IPR050834">
    <property type="entry name" value="Glycosyltransf_2"/>
</dbReference>
<gene>
    <name evidence="5" type="ORF">IPV69_25115</name>
</gene>
<evidence type="ECO:0000256" key="1">
    <source>
        <dbReference type="ARBA" id="ARBA00006739"/>
    </source>
</evidence>
<name>A0A7M2WVM8_9BACT</name>
<evidence type="ECO:0000313" key="5">
    <source>
        <dbReference type="EMBL" id="QOV89439.1"/>
    </source>
</evidence>
<evidence type="ECO:0000256" key="3">
    <source>
        <dbReference type="ARBA" id="ARBA00022679"/>
    </source>
</evidence>
<dbReference type="EMBL" id="CP063458">
    <property type="protein sequence ID" value="QOV89439.1"/>
    <property type="molecule type" value="Genomic_DNA"/>
</dbReference>
<feature type="domain" description="Glycosyltransferase 2-like" evidence="4">
    <location>
        <begin position="12"/>
        <end position="171"/>
    </location>
</feature>
<evidence type="ECO:0000259" key="4">
    <source>
        <dbReference type="Pfam" id="PF00535"/>
    </source>
</evidence>
<dbReference type="RefSeq" id="WP_206292479.1">
    <property type="nucleotide sequence ID" value="NZ_CP063458.1"/>
</dbReference>